<dbReference type="OrthoDB" id="2450120at2"/>
<feature type="domain" description="Acyl-CoA dehydrogenase/oxidase C-terminal" evidence="6">
    <location>
        <begin position="178"/>
        <end position="310"/>
    </location>
</feature>
<keyword evidence="8" id="KW-1185">Reference proteome</keyword>
<comment type="caution">
    <text evidence="7">The sequence shown here is derived from an EMBL/GenBank/DDBJ whole genome shotgun (WGS) entry which is preliminary data.</text>
</comment>
<protein>
    <submittedName>
        <fullName evidence="7">Acyl-CoA dehydrogenase</fullName>
    </submittedName>
</protein>
<dbReference type="RefSeq" id="WP_160596714.1">
    <property type="nucleotide sequence ID" value="NZ_WTYS01000001.1"/>
</dbReference>
<keyword evidence="5" id="KW-0560">Oxidoreductase</keyword>
<evidence type="ECO:0000259" key="6">
    <source>
        <dbReference type="Pfam" id="PF00441"/>
    </source>
</evidence>
<gene>
    <name evidence="7" type="ORF">GRI36_00670</name>
</gene>
<dbReference type="PANTHER" id="PTHR43884">
    <property type="entry name" value="ACYL-COA DEHYDROGENASE"/>
    <property type="match status" value="1"/>
</dbReference>
<evidence type="ECO:0000256" key="1">
    <source>
        <dbReference type="ARBA" id="ARBA00001974"/>
    </source>
</evidence>
<dbReference type="Gene3D" id="1.20.140.10">
    <property type="entry name" value="Butyryl-CoA Dehydrogenase, subunit A, domain 3"/>
    <property type="match status" value="1"/>
</dbReference>
<dbReference type="InterPro" id="IPR009075">
    <property type="entry name" value="AcylCo_DH/oxidase_C"/>
</dbReference>
<dbReference type="Gene3D" id="1.10.540.10">
    <property type="entry name" value="Acyl-CoA dehydrogenase/oxidase, N-terminal domain"/>
    <property type="match status" value="1"/>
</dbReference>
<keyword evidence="3" id="KW-0285">Flavoprotein</keyword>
<dbReference type="SUPFAM" id="SSF47203">
    <property type="entry name" value="Acyl-CoA dehydrogenase C-terminal domain-like"/>
    <property type="match status" value="1"/>
</dbReference>
<organism evidence="7 8">
    <name type="scientific">Pontixanthobacter gangjinensis</name>
    <dbReference type="NCBI Taxonomy" id="1028742"/>
    <lineage>
        <taxon>Bacteria</taxon>
        <taxon>Pseudomonadati</taxon>
        <taxon>Pseudomonadota</taxon>
        <taxon>Alphaproteobacteria</taxon>
        <taxon>Sphingomonadales</taxon>
        <taxon>Erythrobacteraceae</taxon>
        <taxon>Pontixanthobacter</taxon>
    </lineage>
</organism>
<dbReference type="GO" id="GO:0003995">
    <property type="term" value="F:acyl-CoA dehydrogenase activity"/>
    <property type="evidence" value="ECO:0007669"/>
    <property type="project" value="TreeGrafter"/>
</dbReference>
<evidence type="ECO:0000256" key="3">
    <source>
        <dbReference type="ARBA" id="ARBA00022630"/>
    </source>
</evidence>
<name>A0A6I4SIF6_9SPHN</name>
<reference evidence="7 8" key="1">
    <citation type="submission" date="2019-12" db="EMBL/GenBank/DDBJ databases">
        <title>Genomic-based taxomic classification of the family Erythrobacteraceae.</title>
        <authorList>
            <person name="Xu L."/>
        </authorList>
    </citation>
    <scope>NUCLEOTIDE SEQUENCE [LARGE SCALE GENOMIC DNA]</scope>
    <source>
        <strain evidence="7 8">JCM 17802</strain>
    </source>
</reference>
<keyword evidence="4" id="KW-0274">FAD</keyword>
<evidence type="ECO:0000313" key="8">
    <source>
        <dbReference type="Proteomes" id="UP000468943"/>
    </source>
</evidence>
<dbReference type="AlphaFoldDB" id="A0A6I4SIF6"/>
<evidence type="ECO:0000256" key="5">
    <source>
        <dbReference type="ARBA" id="ARBA00023002"/>
    </source>
</evidence>
<accession>A0A6I4SIF6</accession>
<comment type="similarity">
    <text evidence="2">Belongs to the acyl-CoA dehydrogenase family.</text>
</comment>
<dbReference type="Pfam" id="PF00441">
    <property type="entry name" value="Acyl-CoA_dh_1"/>
    <property type="match status" value="1"/>
</dbReference>
<dbReference type="EMBL" id="WTYS01000001">
    <property type="protein sequence ID" value="MXO55383.1"/>
    <property type="molecule type" value="Genomic_DNA"/>
</dbReference>
<dbReference type="InterPro" id="IPR037069">
    <property type="entry name" value="AcylCoA_DH/ox_N_sf"/>
</dbReference>
<sequence>MDRRELLDPFAGMLASCCAPADIRRIEAGGTHLEMWEAIESSGFLQALVPESQGGIGLRMASVAPLFMALGGNAVPLPVAETMIARSLLSTAGIGTISGSIALACQNGAGSTFVPYGRVCDHVLIDDGSALQLFDVRQLERQYTNVPGSVDAWLNLPKSGEALRIIRPGSGISHLGALVSAAAISGAADRLLDMTTTYANERVQFGKPIGRQQALQQQLAVMAEDVIAVRLAAELACQNSFLPSEIPAATAKIIASNAAVRIANTAHAVFGAIGISAEHDLQLFTRRLHNWRQAFGSEQYWQIRLGAKRLKSELRSIDWVRNTYEC</sequence>
<evidence type="ECO:0000256" key="4">
    <source>
        <dbReference type="ARBA" id="ARBA00022827"/>
    </source>
</evidence>
<dbReference type="InterPro" id="IPR009100">
    <property type="entry name" value="AcylCoA_DH/oxidase_NM_dom_sf"/>
</dbReference>
<dbReference type="PANTHER" id="PTHR43884:SF20">
    <property type="entry name" value="ACYL-COA DEHYDROGENASE FADE28"/>
    <property type="match status" value="1"/>
</dbReference>
<dbReference type="SUPFAM" id="SSF56645">
    <property type="entry name" value="Acyl-CoA dehydrogenase NM domain-like"/>
    <property type="match status" value="1"/>
</dbReference>
<proteinExistence type="inferred from homology"/>
<dbReference type="Proteomes" id="UP000468943">
    <property type="component" value="Unassembled WGS sequence"/>
</dbReference>
<evidence type="ECO:0000256" key="2">
    <source>
        <dbReference type="ARBA" id="ARBA00009347"/>
    </source>
</evidence>
<comment type="cofactor">
    <cofactor evidence="1">
        <name>FAD</name>
        <dbReference type="ChEBI" id="CHEBI:57692"/>
    </cofactor>
</comment>
<evidence type="ECO:0000313" key="7">
    <source>
        <dbReference type="EMBL" id="MXO55383.1"/>
    </source>
</evidence>
<dbReference type="InterPro" id="IPR036250">
    <property type="entry name" value="AcylCo_DH-like_C"/>
</dbReference>
<dbReference type="GO" id="GO:0050660">
    <property type="term" value="F:flavin adenine dinucleotide binding"/>
    <property type="evidence" value="ECO:0007669"/>
    <property type="project" value="InterPro"/>
</dbReference>